<evidence type="ECO:0000256" key="4">
    <source>
        <dbReference type="ARBA" id="ARBA00022741"/>
    </source>
</evidence>
<evidence type="ECO:0000256" key="7">
    <source>
        <dbReference type="SAM" id="MobiDB-lite"/>
    </source>
</evidence>
<evidence type="ECO:0000256" key="5">
    <source>
        <dbReference type="ARBA" id="ARBA00022777"/>
    </source>
</evidence>
<evidence type="ECO:0000313" key="9">
    <source>
        <dbReference type="EMBL" id="MBM2615746.1"/>
    </source>
</evidence>
<dbReference type="PROSITE" id="PS50011">
    <property type="entry name" value="PROTEIN_KINASE_DOM"/>
    <property type="match status" value="1"/>
</dbReference>
<comment type="caution">
    <text evidence="9">The sequence shown here is derived from an EMBL/GenBank/DDBJ whole genome shotgun (WGS) entry which is preliminary data.</text>
</comment>
<reference evidence="9 10" key="1">
    <citation type="submission" date="2021-01" db="EMBL/GenBank/DDBJ databases">
        <title>Actinoplanes sp. nov. LDG1-06 isolated from lichen.</title>
        <authorList>
            <person name="Saeng-In P."/>
            <person name="Phongsopitanun W."/>
            <person name="Kanchanasin P."/>
            <person name="Yuki M."/>
            <person name="Kudo T."/>
            <person name="Ohkuma M."/>
            <person name="Tanasupawat S."/>
        </authorList>
    </citation>
    <scope>NUCLEOTIDE SEQUENCE [LARGE SCALE GENOMIC DNA]</scope>
    <source>
        <strain evidence="9 10">LDG1-06</strain>
    </source>
</reference>
<dbReference type="Proteomes" id="UP000632138">
    <property type="component" value="Unassembled WGS sequence"/>
</dbReference>
<dbReference type="SMART" id="SM00220">
    <property type="entry name" value="S_TKc"/>
    <property type="match status" value="1"/>
</dbReference>
<keyword evidence="6" id="KW-0067">ATP-binding</keyword>
<proteinExistence type="predicted"/>
<feature type="domain" description="Protein kinase" evidence="8">
    <location>
        <begin position="42"/>
        <end position="318"/>
    </location>
</feature>
<dbReference type="EC" id="2.7.11.1" evidence="1"/>
<dbReference type="InterPro" id="IPR011009">
    <property type="entry name" value="Kinase-like_dom_sf"/>
</dbReference>
<gene>
    <name evidence="9" type="ORF">JIG36_09285</name>
</gene>
<feature type="region of interest" description="Disordered" evidence="7">
    <location>
        <begin position="301"/>
        <end position="372"/>
    </location>
</feature>
<name>A0ABS2A7E2_9ACTN</name>
<feature type="region of interest" description="Disordered" evidence="7">
    <location>
        <begin position="1"/>
        <end position="31"/>
    </location>
</feature>
<evidence type="ECO:0000256" key="1">
    <source>
        <dbReference type="ARBA" id="ARBA00012513"/>
    </source>
</evidence>
<organism evidence="9 10">
    <name type="scientific">Paractinoplanes ovalisporus</name>
    <dbReference type="NCBI Taxonomy" id="2810368"/>
    <lineage>
        <taxon>Bacteria</taxon>
        <taxon>Bacillati</taxon>
        <taxon>Actinomycetota</taxon>
        <taxon>Actinomycetes</taxon>
        <taxon>Micromonosporales</taxon>
        <taxon>Micromonosporaceae</taxon>
        <taxon>Paractinoplanes</taxon>
    </lineage>
</organism>
<dbReference type="Pfam" id="PF00069">
    <property type="entry name" value="Pkinase"/>
    <property type="match status" value="1"/>
</dbReference>
<keyword evidence="3" id="KW-0808">Transferase</keyword>
<dbReference type="RefSeq" id="WP_203375603.1">
    <property type="nucleotide sequence ID" value="NZ_JAENHP010000002.1"/>
</dbReference>
<evidence type="ECO:0000256" key="2">
    <source>
        <dbReference type="ARBA" id="ARBA00022527"/>
    </source>
</evidence>
<feature type="compositionally biased region" description="Basic residues" evidence="7">
    <location>
        <begin position="319"/>
        <end position="335"/>
    </location>
</feature>
<keyword evidence="10" id="KW-1185">Reference proteome</keyword>
<dbReference type="InterPro" id="IPR008271">
    <property type="entry name" value="Ser/Thr_kinase_AS"/>
</dbReference>
<dbReference type="GO" id="GO:0016301">
    <property type="term" value="F:kinase activity"/>
    <property type="evidence" value="ECO:0007669"/>
    <property type="project" value="UniProtKB-KW"/>
</dbReference>
<dbReference type="InterPro" id="IPR000719">
    <property type="entry name" value="Prot_kinase_dom"/>
</dbReference>
<dbReference type="EMBL" id="JAENHP010000002">
    <property type="protein sequence ID" value="MBM2615746.1"/>
    <property type="molecule type" value="Genomic_DNA"/>
</dbReference>
<keyword evidence="4" id="KW-0547">Nucleotide-binding</keyword>
<evidence type="ECO:0000256" key="3">
    <source>
        <dbReference type="ARBA" id="ARBA00022679"/>
    </source>
</evidence>
<dbReference type="PANTHER" id="PTHR43289">
    <property type="entry name" value="MITOGEN-ACTIVATED PROTEIN KINASE KINASE KINASE 20-RELATED"/>
    <property type="match status" value="1"/>
</dbReference>
<sequence>MTEPDHRGATEASDAVPAAPRPVPPVPSEGTWVGPVHEPALYERLEYVGGGFEGAVFKARFAGSGHDSTRMVALKEYRRPAGAARDWPHDGTLAHLDSQVGLLLGLTGNKHMVQVQKLFLGAVSPASSGAYQTPYLVMEWIDGTPPAVVLEQRKVSARERAGWVRDLARTIDLLHSATRTENNPIAHGDIKPGNCLITADRGLVLVDTGAITRLDSDASRRGLCTPRYAAPEVLAAPERPRAAASDLFSLGAVAFSFLVGEAPPSAEDPDYYDEVRSRLDGTNWGPASGTVRELIARYLSPDPADRTGLDPAAGVPSWRRPRPRSWRFWPVRRTRSGPTTRSGCSSCRPTRRTSPSSAGSGPTSPPRSMATP</sequence>
<evidence type="ECO:0000313" key="10">
    <source>
        <dbReference type="Proteomes" id="UP000632138"/>
    </source>
</evidence>
<keyword evidence="2" id="KW-0723">Serine/threonine-protein kinase</keyword>
<protein>
    <recommendedName>
        <fullName evidence="1">non-specific serine/threonine protein kinase</fullName>
        <ecNumber evidence="1">2.7.11.1</ecNumber>
    </recommendedName>
</protein>
<dbReference type="PANTHER" id="PTHR43289:SF6">
    <property type="entry name" value="SERINE_THREONINE-PROTEIN KINASE NEKL-3"/>
    <property type="match status" value="1"/>
</dbReference>
<accession>A0ABS2A7E2</accession>
<keyword evidence="5 9" id="KW-0418">Kinase</keyword>
<feature type="compositionally biased region" description="Low complexity" evidence="7">
    <location>
        <begin position="336"/>
        <end position="372"/>
    </location>
</feature>
<evidence type="ECO:0000259" key="8">
    <source>
        <dbReference type="PROSITE" id="PS50011"/>
    </source>
</evidence>
<dbReference type="PROSITE" id="PS00108">
    <property type="entry name" value="PROTEIN_KINASE_ST"/>
    <property type="match status" value="1"/>
</dbReference>
<dbReference type="Gene3D" id="1.10.510.10">
    <property type="entry name" value="Transferase(Phosphotransferase) domain 1"/>
    <property type="match status" value="1"/>
</dbReference>
<dbReference type="SUPFAM" id="SSF56112">
    <property type="entry name" value="Protein kinase-like (PK-like)"/>
    <property type="match status" value="1"/>
</dbReference>
<evidence type="ECO:0000256" key="6">
    <source>
        <dbReference type="ARBA" id="ARBA00022840"/>
    </source>
</evidence>